<dbReference type="Gene3D" id="3.90.25.10">
    <property type="entry name" value="UDP-galactose 4-epimerase, domain 1"/>
    <property type="match status" value="1"/>
</dbReference>
<dbReference type="SUPFAM" id="SSF51735">
    <property type="entry name" value="NAD(P)-binding Rossmann-fold domains"/>
    <property type="match status" value="1"/>
</dbReference>
<dbReference type="PANTHER" id="PTHR43000">
    <property type="entry name" value="DTDP-D-GLUCOSE 4,6-DEHYDRATASE-RELATED"/>
    <property type="match status" value="1"/>
</dbReference>
<gene>
    <name evidence="4" type="ORF">D6201_08950</name>
</gene>
<dbReference type="OrthoDB" id="9801785at2"/>
<dbReference type="Proteomes" id="UP000285232">
    <property type="component" value="Unassembled WGS sequence"/>
</dbReference>
<dbReference type="InterPro" id="IPR001509">
    <property type="entry name" value="Epimerase_deHydtase"/>
</dbReference>
<comment type="caution">
    <text evidence="4">The sequence shown here is derived from an EMBL/GenBank/DDBJ whole genome shotgun (WGS) entry which is preliminary data.</text>
</comment>
<dbReference type="RefSeq" id="WP_120048476.1">
    <property type="nucleotide sequence ID" value="NZ_RAHX01000001.1"/>
</dbReference>
<organism evidence="4 5">
    <name type="scientific">Aurantiacibacter aquimixticola</name>
    <dbReference type="NCBI Taxonomy" id="1958945"/>
    <lineage>
        <taxon>Bacteria</taxon>
        <taxon>Pseudomonadati</taxon>
        <taxon>Pseudomonadota</taxon>
        <taxon>Alphaproteobacteria</taxon>
        <taxon>Sphingomonadales</taxon>
        <taxon>Erythrobacteraceae</taxon>
        <taxon>Aurantiacibacter</taxon>
    </lineage>
</organism>
<evidence type="ECO:0000259" key="3">
    <source>
        <dbReference type="Pfam" id="PF01370"/>
    </source>
</evidence>
<proteinExistence type="inferred from homology"/>
<comment type="pathway">
    <text evidence="1">Bacterial outer membrane biogenesis; LPS O-antigen biosynthesis.</text>
</comment>
<dbReference type="Gene3D" id="3.40.50.720">
    <property type="entry name" value="NAD(P)-binding Rossmann-like Domain"/>
    <property type="match status" value="1"/>
</dbReference>
<dbReference type="Pfam" id="PF01370">
    <property type="entry name" value="Epimerase"/>
    <property type="match status" value="1"/>
</dbReference>
<accession>A0A419RUJ5</accession>
<dbReference type="AlphaFoldDB" id="A0A419RUJ5"/>
<dbReference type="EMBL" id="RAHX01000001">
    <property type="protein sequence ID" value="RJY09467.1"/>
    <property type="molecule type" value="Genomic_DNA"/>
</dbReference>
<comment type="similarity">
    <text evidence="2">Belongs to the NAD(P)-dependent epimerase/dehydratase family.</text>
</comment>
<protein>
    <submittedName>
        <fullName evidence="4">SDR family NAD(P)-dependent oxidoreductase</fullName>
    </submittedName>
</protein>
<sequence length="324" mass="34769">MAKVAVTGAAGFIGAYLTIALAEAGHEVLALDNYARGRPARLAKAPDNVETITCDVRDREALEQHLAGVDTMFHLAAINGTENFYKQPQLVLDVGVRGALAVAEACNAVGVRTLIAASSAEVYQTPPEVPTDEDVPLILPNSLNPRYSYGGSKIVTELIAFNYCRETIAQVQCFRPHNVYGPDMGWKHVIPQLIAKITAASAGDGVVELQGDGTETRAFCYVDDIVAGIIAMWERGETMNVYHIGSMEEVAIRDLTERVAAAMGADVSFRTGEAPAGATPRRCPDIAKMRGLGYEPKVPLAEGIARTVAWYRDNPEPVGGNELL</sequence>
<keyword evidence="5" id="KW-1185">Reference proteome</keyword>
<reference evidence="4 5" key="1">
    <citation type="journal article" date="2017" name="Int. J. Syst. Evol. Microbiol.">
        <title>Erythrobacter aquimixticola sp. nov., isolated from the junction between the ocean and a freshwater spring.</title>
        <authorList>
            <person name="Park S."/>
            <person name="Jung Y.T."/>
            <person name="Choi S.J."/>
            <person name="Yoon J.H."/>
        </authorList>
    </citation>
    <scope>NUCLEOTIDE SEQUENCE [LARGE SCALE GENOMIC DNA]</scope>
    <source>
        <strain evidence="4 5">JSSK-14</strain>
    </source>
</reference>
<evidence type="ECO:0000256" key="2">
    <source>
        <dbReference type="ARBA" id="ARBA00007637"/>
    </source>
</evidence>
<feature type="domain" description="NAD-dependent epimerase/dehydratase" evidence="3">
    <location>
        <begin position="4"/>
        <end position="245"/>
    </location>
</feature>
<dbReference type="InterPro" id="IPR036291">
    <property type="entry name" value="NAD(P)-bd_dom_sf"/>
</dbReference>
<evidence type="ECO:0000256" key="1">
    <source>
        <dbReference type="ARBA" id="ARBA00005125"/>
    </source>
</evidence>
<name>A0A419RUJ5_9SPHN</name>
<evidence type="ECO:0000313" key="5">
    <source>
        <dbReference type="Proteomes" id="UP000285232"/>
    </source>
</evidence>
<evidence type="ECO:0000313" key="4">
    <source>
        <dbReference type="EMBL" id="RJY09467.1"/>
    </source>
</evidence>